<accession>A0A0E9WAP0</accession>
<organism evidence="1">
    <name type="scientific">Anguilla anguilla</name>
    <name type="common">European freshwater eel</name>
    <name type="synonym">Muraena anguilla</name>
    <dbReference type="NCBI Taxonomy" id="7936"/>
    <lineage>
        <taxon>Eukaryota</taxon>
        <taxon>Metazoa</taxon>
        <taxon>Chordata</taxon>
        <taxon>Craniata</taxon>
        <taxon>Vertebrata</taxon>
        <taxon>Euteleostomi</taxon>
        <taxon>Actinopterygii</taxon>
        <taxon>Neopterygii</taxon>
        <taxon>Teleostei</taxon>
        <taxon>Anguilliformes</taxon>
        <taxon>Anguillidae</taxon>
        <taxon>Anguilla</taxon>
    </lineage>
</organism>
<name>A0A0E9WAP0_ANGAN</name>
<proteinExistence type="predicted"/>
<dbReference type="AlphaFoldDB" id="A0A0E9WAP0"/>
<reference evidence="1" key="2">
    <citation type="journal article" date="2015" name="Fish Shellfish Immunol.">
        <title>Early steps in the European eel (Anguilla anguilla)-Vibrio vulnificus interaction in the gills: Role of the RtxA13 toxin.</title>
        <authorList>
            <person name="Callol A."/>
            <person name="Pajuelo D."/>
            <person name="Ebbesson L."/>
            <person name="Teles M."/>
            <person name="MacKenzie S."/>
            <person name="Amaro C."/>
        </authorList>
    </citation>
    <scope>NUCLEOTIDE SEQUENCE</scope>
</reference>
<protein>
    <submittedName>
        <fullName evidence="1">Uncharacterized protein</fullName>
    </submittedName>
</protein>
<sequence>MQVVLISVHLVPELISSASPPPHKCMHGPLVLLLFVVQI</sequence>
<evidence type="ECO:0000313" key="1">
    <source>
        <dbReference type="EMBL" id="JAH86558.1"/>
    </source>
</evidence>
<dbReference type="EMBL" id="GBXM01022019">
    <property type="protein sequence ID" value="JAH86558.1"/>
    <property type="molecule type" value="Transcribed_RNA"/>
</dbReference>
<reference evidence="1" key="1">
    <citation type="submission" date="2014-11" db="EMBL/GenBank/DDBJ databases">
        <authorList>
            <person name="Amaro Gonzalez C."/>
        </authorList>
    </citation>
    <scope>NUCLEOTIDE SEQUENCE</scope>
</reference>